<feature type="region of interest" description="Disordered" evidence="1">
    <location>
        <begin position="178"/>
        <end position="346"/>
    </location>
</feature>
<feature type="compositionally biased region" description="Basic and acidic residues" evidence="1">
    <location>
        <begin position="195"/>
        <end position="217"/>
    </location>
</feature>
<accession>A0A3R7PHM3</accession>
<reference evidence="2 3" key="1">
    <citation type="submission" date="2018-04" db="EMBL/GenBank/DDBJ databases">
        <authorList>
            <person name="Zhang X."/>
            <person name="Yuan J."/>
            <person name="Li F."/>
            <person name="Xiang J."/>
        </authorList>
    </citation>
    <scope>NUCLEOTIDE SEQUENCE [LARGE SCALE GENOMIC DNA]</scope>
    <source>
        <tissue evidence="2">Muscle</tissue>
    </source>
</reference>
<protein>
    <submittedName>
        <fullName evidence="2">Uncharacterized protein</fullName>
    </submittedName>
</protein>
<reference evidence="2 3" key="2">
    <citation type="submission" date="2019-01" db="EMBL/GenBank/DDBJ databases">
        <title>The decoding of complex shrimp genome reveals the adaptation for benthos swimmer, frequently molting mechanism and breeding impact on genome.</title>
        <authorList>
            <person name="Sun Y."/>
            <person name="Gao Y."/>
            <person name="Yu Y."/>
        </authorList>
    </citation>
    <scope>NUCLEOTIDE SEQUENCE [LARGE SCALE GENOMIC DNA]</scope>
    <source>
        <tissue evidence="2">Muscle</tissue>
    </source>
</reference>
<sequence length="455" mass="49628">MGGLGARRPRGRDAFCRTDKYRGKRNKQIVSRCHMSTAEREEIDGERKKWSLPGPVSTGNPSSAQYPRGIHPPPSIHGESLLREIKMISTHIAARKEDGRRYESRGRRDHAPLVLITARGGDATRPDLNPNELDIELALYVTRRISNSPYIQLTPHPTHTTSKLPHIQPALYPIHTTPTAQYPNSLDTHLQSPKTRTEIMTDRRKPGTHDPTGDTHPHTPLAPSPPTPARPPWHPFLPLPARTTMAPFPPTPAPPPWTLPSHSGPTTMAPFPPTPADHHGTLPSHSGPTTMGTLPSHSGPTTMALLPPTPARPPWTLPSTPPDHHGNTPGPGYRPTHHGTFPPTPATTIFPLLRQDGGIIRLPFTPLVAKPNEQSGPGRQPFRTITNEMGNEVRVMSLPAPSRIMIFIGGWRSSSRVADPRPSTSKPEGNVAAPQVVPEPGVPLTLGLGSRRTKI</sequence>
<feature type="compositionally biased region" description="Pro residues" evidence="1">
    <location>
        <begin position="307"/>
        <end position="321"/>
    </location>
</feature>
<keyword evidence="3" id="KW-1185">Reference proteome</keyword>
<feature type="compositionally biased region" description="Pro residues" evidence="1">
    <location>
        <begin position="247"/>
        <end position="258"/>
    </location>
</feature>
<feature type="region of interest" description="Disordered" evidence="1">
    <location>
        <begin position="414"/>
        <end position="443"/>
    </location>
</feature>
<dbReference type="Proteomes" id="UP000283509">
    <property type="component" value="Unassembled WGS sequence"/>
</dbReference>
<evidence type="ECO:0000256" key="1">
    <source>
        <dbReference type="SAM" id="MobiDB-lite"/>
    </source>
</evidence>
<name>A0A3R7PHM3_PENVA</name>
<feature type="compositionally biased region" description="Polar residues" evidence="1">
    <location>
        <begin position="414"/>
        <end position="427"/>
    </location>
</feature>
<feature type="compositionally biased region" description="Polar residues" evidence="1">
    <location>
        <begin position="283"/>
        <end position="299"/>
    </location>
</feature>
<feature type="compositionally biased region" description="Polar residues" evidence="1">
    <location>
        <begin position="178"/>
        <end position="194"/>
    </location>
</feature>
<gene>
    <name evidence="2" type="ORF">C7M84_015164</name>
</gene>
<feature type="region of interest" description="Disordered" evidence="1">
    <location>
        <begin position="36"/>
        <end position="68"/>
    </location>
</feature>
<evidence type="ECO:0000313" key="3">
    <source>
        <dbReference type="Proteomes" id="UP000283509"/>
    </source>
</evidence>
<proteinExistence type="predicted"/>
<dbReference type="AlphaFoldDB" id="A0A3R7PHM3"/>
<comment type="caution">
    <text evidence="2">The sequence shown here is derived from an EMBL/GenBank/DDBJ whole genome shotgun (WGS) entry which is preliminary data.</text>
</comment>
<feature type="compositionally biased region" description="Basic and acidic residues" evidence="1">
    <location>
        <begin position="37"/>
        <end position="49"/>
    </location>
</feature>
<feature type="compositionally biased region" description="Pro residues" evidence="1">
    <location>
        <begin position="220"/>
        <end position="238"/>
    </location>
</feature>
<dbReference type="EMBL" id="QCYY01002886">
    <property type="protein sequence ID" value="ROT66793.1"/>
    <property type="molecule type" value="Genomic_DNA"/>
</dbReference>
<evidence type="ECO:0000313" key="2">
    <source>
        <dbReference type="EMBL" id="ROT66793.1"/>
    </source>
</evidence>
<dbReference type="STRING" id="6689.A0A3R7PHM3"/>
<organism evidence="2 3">
    <name type="scientific">Penaeus vannamei</name>
    <name type="common">Whiteleg shrimp</name>
    <name type="synonym">Litopenaeus vannamei</name>
    <dbReference type="NCBI Taxonomy" id="6689"/>
    <lineage>
        <taxon>Eukaryota</taxon>
        <taxon>Metazoa</taxon>
        <taxon>Ecdysozoa</taxon>
        <taxon>Arthropoda</taxon>
        <taxon>Crustacea</taxon>
        <taxon>Multicrustacea</taxon>
        <taxon>Malacostraca</taxon>
        <taxon>Eumalacostraca</taxon>
        <taxon>Eucarida</taxon>
        <taxon>Decapoda</taxon>
        <taxon>Dendrobranchiata</taxon>
        <taxon>Penaeoidea</taxon>
        <taxon>Penaeidae</taxon>
        <taxon>Penaeus</taxon>
    </lineage>
</organism>